<evidence type="ECO:0000256" key="5">
    <source>
        <dbReference type="ARBA" id="ARBA00023136"/>
    </source>
</evidence>
<evidence type="ECO:0000256" key="3">
    <source>
        <dbReference type="ARBA" id="ARBA00022729"/>
    </source>
</evidence>
<dbReference type="Proteomes" id="UP000192596">
    <property type="component" value="Unassembled WGS sequence"/>
</dbReference>
<keyword evidence="3" id="KW-0732">Signal</keyword>
<dbReference type="PROSITE" id="PS51212">
    <property type="entry name" value="WSC"/>
    <property type="match status" value="1"/>
</dbReference>
<dbReference type="InterPro" id="IPR002889">
    <property type="entry name" value="WSC_carb-bd"/>
</dbReference>
<proteinExistence type="predicted"/>
<dbReference type="GO" id="GO:0005886">
    <property type="term" value="C:plasma membrane"/>
    <property type="evidence" value="ECO:0007669"/>
    <property type="project" value="TreeGrafter"/>
</dbReference>
<name>A0A1V8TN47_9PEZI</name>
<dbReference type="EMBL" id="NAJO01000004">
    <property type="protein sequence ID" value="OQO12790.1"/>
    <property type="molecule type" value="Genomic_DNA"/>
</dbReference>
<evidence type="ECO:0000256" key="6">
    <source>
        <dbReference type="ARBA" id="ARBA00023180"/>
    </source>
</evidence>
<evidence type="ECO:0000256" key="4">
    <source>
        <dbReference type="ARBA" id="ARBA00022989"/>
    </source>
</evidence>
<keyword evidence="9" id="KW-1185">Reference proteome</keyword>
<evidence type="ECO:0000313" key="8">
    <source>
        <dbReference type="EMBL" id="OQO12790.1"/>
    </source>
</evidence>
<dbReference type="PANTHER" id="PTHR24269">
    <property type="entry name" value="KREMEN PROTEIN"/>
    <property type="match status" value="1"/>
</dbReference>
<accession>A0A1V8TN47</accession>
<dbReference type="SMART" id="SM00321">
    <property type="entry name" value="WSC"/>
    <property type="match status" value="1"/>
</dbReference>
<dbReference type="Pfam" id="PF01822">
    <property type="entry name" value="WSC"/>
    <property type="match status" value="1"/>
</dbReference>
<comment type="subcellular location">
    <subcellularLocation>
        <location evidence="1">Membrane</location>
        <topology evidence="1">Single-pass membrane protein</topology>
    </subcellularLocation>
</comment>
<dbReference type="InterPro" id="IPR051836">
    <property type="entry name" value="Kremen_rcpt"/>
</dbReference>
<dbReference type="InParanoid" id="A0A1V8TN47"/>
<sequence>MACKGDATQKCGAADRLSVYVDSSWVQTLFARPSYKSWNLMACYSDSTGSRTLQNGVSLAAYGGAANASIANCMSACQTLGYVYCGAEYYQECYASNTAPAVSLVAAGQDPISAGCSFACKGNSTEVCGGAGKIIVYTNNGTTA</sequence>
<reference evidence="9" key="1">
    <citation type="submission" date="2017-03" db="EMBL/GenBank/DDBJ databases">
        <title>Genomes of endolithic fungi from Antarctica.</title>
        <authorList>
            <person name="Coleine C."/>
            <person name="Masonjones S."/>
            <person name="Stajich J.E."/>
        </authorList>
    </citation>
    <scope>NUCLEOTIDE SEQUENCE [LARGE SCALE GENOMIC DNA]</scope>
    <source>
        <strain evidence="9">CCFEE 5527</strain>
    </source>
</reference>
<keyword evidence="4" id="KW-1133">Transmembrane helix</keyword>
<dbReference type="PANTHER" id="PTHR24269:SF25">
    <property type="entry name" value="WSC DOMAIN-CONTAINING PROTEIN"/>
    <property type="match status" value="1"/>
</dbReference>
<feature type="domain" description="WSC" evidence="7">
    <location>
        <begin position="37"/>
        <end position="140"/>
    </location>
</feature>
<comment type="caution">
    <text evidence="8">The sequence shown here is derived from an EMBL/GenBank/DDBJ whole genome shotgun (WGS) entry which is preliminary data.</text>
</comment>
<evidence type="ECO:0000256" key="2">
    <source>
        <dbReference type="ARBA" id="ARBA00022692"/>
    </source>
</evidence>
<keyword evidence="6" id="KW-0325">Glycoprotein</keyword>
<dbReference type="AlphaFoldDB" id="A0A1V8TN47"/>
<evidence type="ECO:0000259" key="7">
    <source>
        <dbReference type="PROSITE" id="PS51212"/>
    </source>
</evidence>
<dbReference type="STRING" id="1507870.A0A1V8TN47"/>
<evidence type="ECO:0000256" key="1">
    <source>
        <dbReference type="ARBA" id="ARBA00004167"/>
    </source>
</evidence>
<organism evidence="8 9">
    <name type="scientific">Cryoendolithus antarcticus</name>
    <dbReference type="NCBI Taxonomy" id="1507870"/>
    <lineage>
        <taxon>Eukaryota</taxon>
        <taxon>Fungi</taxon>
        <taxon>Dikarya</taxon>
        <taxon>Ascomycota</taxon>
        <taxon>Pezizomycotina</taxon>
        <taxon>Dothideomycetes</taxon>
        <taxon>Dothideomycetidae</taxon>
        <taxon>Cladosporiales</taxon>
        <taxon>Cladosporiaceae</taxon>
        <taxon>Cryoendolithus</taxon>
    </lineage>
</organism>
<gene>
    <name evidence="8" type="ORF">B0A48_02254</name>
</gene>
<keyword evidence="2" id="KW-0812">Transmembrane</keyword>
<keyword evidence="5" id="KW-0472">Membrane</keyword>
<evidence type="ECO:0000313" key="9">
    <source>
        <dbReference type="Proteomes" id="UP000192596"/>
    </source>
</evidence>
<protein>
    <recommendedName>
        <fullName evidence="7">WSC domain-containing protein</fullName>
    </recommendedName>
</protein>
<dbReference type="OrthoDB" id="2019572at2759"/>